<protein>
    <submittedName>
        <fullName evidence="7">TerC family protein</fullName>
    </submittedName>
</protein>
<feature type="transmembrane region" description="Helical" evidence="6">
    <location>
        <begin position="81"/>
        <end position="102"/>
    </location>
</feature>
<dbReference type="EMBL" id="JAHWDP010000003">
    <property type="protein sequence ID" value="MBW2938299.1"/>
    <property type="molecule type" value="Genomic_DNA"/>
</dbReference>
<keyword evidence="5 6" id="KW-0472">Membrane</keyword>
<keyword evidence="4 6" id="KW-1133">Transmembrane helix</keyword>
<evidence type="ECO:0000256" key="1">
    <source>
        <dbReference type="ARBA" id="ARBA00004141"/>
    </source>
</evidence>
<dbReference type="PANTHER" id="PTHR30238:SF4">
    <property type="entry name" value="SLL1022 PROTEIN"/>
    <property type="match status" value="1"/>
</dbReference>
<comment type="subcellular location">
    <subcellularLocation>
        <location evidence="1">Membrane</location>
        <topology evidence="1">Multi-pass membrane protein</topology>
    </subcellularLocation>
</comment>
<organism evidence="7 8">
    <name type="scientific">Halomarinibacterium sedimenti</name>
    <dbReference type="NCBI Taxonomy" id="2857106"/>
    <lineage>
        <taxon>Bacteria</taxon>
        <taxon>Pseudomonadati</taxon>
        <taxon>Bacteroidota</taxon>
        <taxon>Flavobacteriia</taxon>
        <taxon>Flavobacteriales</taxon>
        <taxon>Flavobacteriaceae</taxon>
        <taxon>Halomarinibacterium</taxon>
    </lineage>
</organism>
<evidence type="ECO:0000256" key="2">
    <source>
        <dbReference type="ARBA" id="ARBA00007511"/>
    </source>
</evidence>
<feature type="transmembrane region" description="Helical" evidence="6">
    <location>
        <begin position="214"/>
        <end position="233"/>
    </location>
</feature>
<dbReference type="InterPro" id="IPR005496">
    <property type="entry name" value="Integral_membrane_TerC"/>
</dbReference>
<keyword evidence="8" id="KW-1185">Reference proteome</keyword>
<evidence type="ECO:0000256" key="3">
    <source>
        <dbReference type="ARBA" id="ARBA00022692"/>
    </source>
</evidence>
<gene>
    <name evidence="7" type="ORF">KXJ69_09290</name>
</gene>
<dbReference type="Pfam" id="PF03741">
    <property type="entry name" value="TerC"/>
    <property type="match status" value="1"/>
</dbReference>
<evidence type="ECO:0000313" key="8">
    <source>
        <dbReference type="Proteomes" id="UP001138686"/>
    </source>
</evidence>
<dbReference type="Proteomes" id="UP001138686">
    <property type="component" value="Unassembled WGS sequence"/>
</dbReference>
<comment type="similarity">
    <text evidence="2">Belongs to the TerC family.</text>
</comment>
<dbReference type="PANTHER" id="PTHR30238">
    <property type="entry name" value="MEMBRANE BOUND PREDICTED REDOX MODULATOR"/>
    <property type="match status" value="1"/>
</dbReference>
<evidence type="ECO:0000313" key="7">
    <source>
        <dbReference type="EMBL" id="MBW2938299.1"/>
    </source>
</evidence>
<keyword evidence="3 6" id="KW-0812">Transmembrane</keyword>
<dbReference type="AlphaFoldDB" id="A0A9X1JVS2"/>
<comment type="caution">
    <text evidence="7">The sequence shown here is derived from an EMBL/GenBank/DDBJ whole genome shotgun (WGS) entry which is preliminary data.</text>
</comment>
<evidence type="ECO:0000256" key="6">
    <source>
        <dbReference type="SAM" id="Phobius"/>
    </source>
</evidence>
<evidence type="ECO:0000256" key="4">
    <source>
        <dbReference type="ARBA" id="ARBA00022989"/>
    </source>
</evidence>
<dbReference type="RefSeq" id="WP_219052814.1">
    <property type="nucleotide sequence ID" value="NZ_JAHWDP010000003.1"/>
</dbReference>
<sequence>MELLSNPDIWIAFFTLCALEIVLGIDNLIFISILANKLPEHQQRKGRQVGLSLALLIRIGLLFSISWIMSLTSDIFTVRDMGISGRDIILILGGLFLIYKSVKEIHEKMEHKDEELVPKVKKVTFKGIVTQIVLIDIVFSLDSVITAVGMVDHISVMVAAVIVSMIIMMLVAKSLSDFVNRNPTIKVLALSFLLMIGTALIAEGIDFHIPKGYIYFSMAFAVLVEIVNIRIGARKKA</sequence>
<dbReference type="GO" id="GO:0016020">
    <property type="term" value="C:membrane"/>
    <property type="evidence" value="ECO:0007669"/>
    <property type="project" value="UniProtKB-SubCell"/>
</dbReference>
<accession>A0A9X1JVS2</accession>
<feature type="transmembrane region" description="Helical" evidence="6">
    <location>
        <begin position="12"/>
        <end position="36"/>
    </location>
</feature>
<proteinExistence type="inferred from homology"/>
<feature type="transmembrane region" description="Helical" evidence="6">
    <location>
        <begin position="153"/>
        <end position="172"/>
    </location>
</feature>
<feature type="transmembrane region" description="Helical" evidence="6">
    <location>
        <begin position="123"/>
        <end position="141"/>
    </location>
</feature>
<feature type="transmembrane region" description="Helical" evidence="6">
    <location>
        <begin position="184"/>
        <end position="202"/>
    </location>
</feature>
<evidence type="ECO:0000256" key="5">
    <source>
        <dbReference type="ARBA" id="ARBA00023136"/>
    </source>
</evidence>
<name>A0A9X1JVS2_9FLAO</name>
<reference evidence="7" key="1">
    <citation type="submission" date="2021-07" db="EMBL/GenBank/DDBJ databases">
        <title>Aureisphaera sp. CAU 1614 isolated from sea sediment.</title>
        <authorList>
            <person name="Kim W."/>
        </authorList>
    </citation>
    <scope>NUCLEOTIDE SEQUENCE</scope>
    <source>
        <strain evidence="7">CAU 1614</strain>
    </source>
</reference>
<feature type="transmembrane region" description="Helical" evidence="6">
    <location>
        <begin position="48"/>
        <end position="69"/>
    </location>
</feature>